<accession>Q1IYN0</accession>
<dbReference type="STRING" id="319795.Dgeo_1359"/>
<name>Q1IYN0_DEIGD</name>
<evidence type="ECO:0000256" key="1">
    <source>
        <dbReference type="SAM" id="Coils"/>
    </source>
</evidence>
<dbReference type="RefSeq" id="WP_011530491.1">
    <property type="nucleotide sequence ID" value="NC_008025.1"/>
</dbReference>
<feature type="coiled-coil region" evidence="1">
    <location>
        <begin position="236"/>
        <end position="279"/>
    </location>
</feature>
<dbReference type="AlphaFoldDB" id="Q1IYN0"/>
<sequence length="287" mass="31854">MTTTEQALRAARGPVLPETLAQTTGRSPQDTLVDLSMLSLQGKAEEVGGRWKWTGPVGGIKGGTVRRKGETRPAPKPGTASRRPAQPYPIQVVSTRWKDPRTGRFVRTPHEGRPLKLKVARPKTTDGMIVTRIYKRDEATGLRVPVRYRVQYLEARAAHRRGELGAQELRELEQDLADGLLSEEGQAILAKVEAMRHSEEMGAAYRSDKAKRAAATRKANAARKKHRSGDAIRADHLKAQADLRVARERLQAARTERARQTYQTRVRNLNLKLGRLAKEAKAAGVTL</sequence>
<dbReference type="Proteomes" id="UP000002431">
    <property type="component" value="Chromosome"/>
</dbReference>
<feature type="region of interest" description="Disordered" evidence="2">
    <location>
        <begin position="1"/>
        <end position="28"/>
    </location>
</feature>
<reference evidence="3" key="1">
    <citation type="submission" date="2006-04" db="EMBL/GenBank/DDBJ databases">
        <title>Complete sequence of chromosome of Deinococcus geothermalis DSM 11300.</title>
        <authorList>
            <consortium name="US DOE Joint Genome Institute"/>
            <person name="Copeland A."/>
            <person name="Lucas S."/>
            <person name="Lapidus A."/>
            <person name="Barry K."/>
            <person name="Detter J.C."/>
            <person name="Glavina del Rio T."/>
            <person name="Hammon N."/>
            <person name="Israni S."/>
            <person name="Dalin E."/>
            <person name="Tice H."/>
            <person name="Pitluck S."/>
            <person name="Brettin T."/>
            <person name="Bruce D."/>
            <person name="Han C."/>
            <person name="Tapia R."/>
            <person name="Saunders E."/>
            <person name="Gilna P."/>
            <person name="Schmutz J."/>
            <person name="Larimer F."/>
            <person name="Land M."/>
            <person name="Hauser L."/>
            <person name="Kyrpides N."/>
            <person name="Kim E."/>
            <person name="Daly M.J."/>
            <person name="Fredrickson J.K."/>
            <person name="Makarova K.S."/>
            <person name="Gaidamakova E.K."/>
            <person name="Zhai M."/>
            <person name="Richardson P."/>
        </authorList>
    </citation>
    <scope>NUCLEOTIDE SEQUENCE</scope>
    <source>
        <strain evidence="3">DSM 11300</strain>
    </source>
</reference>
<evidence type="ECO:0000256" key="2">
    <source>
        <dbReference type="SAM" id="MobiDB-lite"/>
    </source>
</evidence>
<keyword evidence="4" id="KW-1185">Reference proteome</keyword>
<keyword evidence="1" id="KW-0175">Coiled coil</keyword>
<gene>
    <name evidence="3" type="ordered locus">Dgeo_1359</name>
</gene>
<feature type="region of interest" description="Disordered" evidence="2">
    <location>
        <begin position="54"/>
        <end position="87"/>
    </location>
</feature>
<evidence type="ECO:0000313" key="4">
    <source>
        <dbReference type="Proteomes" id="UP000002431"/>
    </source>
</evidence>
<proteinExistence type="predicted"/>
<dbReference type="EMBL" id="CP000359">
    <property type="protein sequence ID" value="ABF45654.1"/>
    <property type="molecule type" value="Genomic_DNA"/>
</dbReference>
<protein>
    <submittedName>
        <fullName evidence="3">Competence protein DprA</fullName>
    </submittedName>
</protein>
<dbReference type="HOGENOM" id="CLU_968814_0_0_0"/>
<organism evidence="3 4">
    <name type="scientific">Deinococcus geothermalis (strain DSM 11300 / CIP 105573 / AG-3a)</name>
    <dbReference type="NCBI Taxonomy" id="319795"/>
    <lineage>
        <taxon>Bacteria</taxon>
        <taxon>Thermotogati</taxon>
        <taxon>Deinococcota</taxon>
        <taxon>Deinococci</taxon>
        <taxon>Deinococcales</taxon>
        <taxon>Deinococcaceae</taxon>
        <taxon>Deinococcus</taxon>
    </lineage>
</organism>
<evidence type="ECO:0000313" key="3">
    <source>
        <dbReference type="EMBL" id="ABF45654.1"/>
    </source>
</evidence>
<dbReference type="KEGG" id="dge:Dgeo_1359"/>